<proteinExistence type="predicted"/>
<evidence type="ECO:0000313" key="2">
    <source>
        <dbReference type="EMBL" id="RII33562.1"/>
    </source>
</evidence>
<reference evidence="1 3" key="1">
    <citation type="submission" date="2017-03" db="EMBL/GenBank/DDBJ databases">
        <title>Genome sequence of Clostridium chromiireducens DSM 23318.</title>
        <authorList>
            <person name="Poehlein A."/>
            <person name="Daniel R."/>
        </authorList>
    </citation>
    <scope>NUCLEOTIDE SEQUENCE [LARGE SCALE GENOMIC DNA]</scope>
    <source>
        <strain evidence="1 3">DSM 23318</strain>
    </source>
</reference>
<keyword evidence="3" id="KW-1185">Reference proteome</keyword>
<name>A0A1V4IHG6_9CLOT</name>
<dbReference type="Proteomes" id="UP000265930">
    <property type="component" value="Unassembled WGS sequence"/>
</dbReference>
<reference evidence="2 4" key="2">
    <citation type="submission" date="2018-08" db="EMBL/GenBank/DDBJ databases">
        <title>Genome of Clostridium chromiireducens C1, DSM12136.</title>
        <authorList>
            <person name="Xing M."/>
            <person name="Wei Y."/>
            <person name="Ang E.L."/>
            <person name="Zhao H."/>
            <person name="Zhang Y."/>
        </authorList>
    </citation>
    <scope>NUCLEOTIDE SEQUENCE [LARGE SCALE GENOMIC DNA]</scope>
    <source>
        <strain evidence="2 4">C1</strain>
    </source>
</reference>
<evidence type="ECO:0000313" key="3">
    <source>
        <dbReference type="Proteomes" id="UP000191056"/>
    </source>
</evidence>
<dbReference type="RefSeq" id="WP_079441171.1">
    <property type="nucleotide sequence ID" value="NZ_JBLZIA010000002.1"/>
</dbReference>
<dbReference type="EMBL" id="QXDJ01000004">
    <property type="protein sequence ID" value="RII33562.1"/>
    <property type="molecule type" value="Genomic_DNA"/>
</dbReference>
<accession>A0A1V4IHG6</accession>
<comment type="caution">
    <text evidence="1">The sequence shown here is derived from an EMBL/GenBank/DDBJ whole genome shotgun (WGS) entry which is preliminary data.</text>
</comment>
<sequence>MSELFKKITNKLEEKAKKFGFKGTDSVHVSVVLTEDERKEFSSMKWNDHYNYEIKNNVLHMNYVEELTVYCGGLEKKFNITKLEKKYGKFIYEDKRIYQIEDAFPERQIEGTIYRAYGIDKEGMLYFIIWKQYAKDAERKMFINEEGKVIGNCSNRANACNWNNYTIEKVIF</sequence>
<dbReference type="EMBL" id="MZGT01000053">
    <property type="protein sequence ID" value="OPJ59369.1"/>
    <property type="molecule type" value="Genomic_DNA"/>
</dbReference>
<dbReference type="AlphaFoldDB" id="A0A1V4IHG6"/>
<dbReference type="STRING" id="225345.CLCHR_35190"/>
<evidence type="ECO:0000313" key="1">
    <source>
        <dbReference type="EMBL" id="OPJ59369.1"/>
    </source>
</evidence>
<evidence type="ECO:0000313" key="4">
    <source>
        <dbReference type="Proteomes" id="UP000265930"/>
    </source>
</evidence>
<protein>
    <submittedName>
        <fullName evidence="1">Uncharacterized protein</fullName>
    </submittedName>
</protein>
<gene>
    <name evidence="1" type="ORF">CLCHR_35190</name>
    <name evidence="2" type="ORF">D2A34_17680</name>
</gene>
<organism evidence="1 3">
    <name type="scientific">Clostridium chromiireducens</name>
    <dbReference type="NCBI Taxonomy" id="225345"/>
    <lineage>
        <taxon>Bacteria</taxon>
        <taxon>Bacillati</taxon>
        <taxon>Bacillota</taxon>
        <taxon>Clostridia</taxon>
        <taxon>Eubacteriales</taxon>
        <taxon>Clostridiaceae</taxon>
        <taxon>Clostridium</taxon>
    </lineage>
</organism>
<dbReference type="Proteomes" id="UP000191056">
    <property type="component" value="Unassembled WGS sequence"/>
</dbReference>